<keyword evidence="2" id="KW-1185">Reference proteome</keyword>
<gene>
    <name evidence="1" type="ORF">HNQ04_002027</name>
</gene>
<comment type="caution">
    <text evidence="1">The sequence shown here is derived from an EMBL/GenBank/DDBJ whole genome shotgun (WGS) entry which is preliminary data.</text>
</comment>
<protein>
    <submittedName>
        <fullName evidence="1">Uncharacterized protein</fullName>
    </submittedName>
</protein>
<sequence>MTSLVPLSKQQWSALLDAAGASPTRCRFLVRPVGIPVHTDVLARALCADGLGSLVVYRGGHLDYGSHWTERPCTCTNGKTRPPRINCPHCRGEGTVRK</sequence>
<dbReference type="Proteomes" id="UP000629870">
    <property type="component" value="Unassembled WGS sequence"/>
</dbReference>
<evidence type="ECO:0000313" key="2">
    <source>
        <dbReference type="Proteomes" id="UP000629870"/>
    </source>
</evidence>
<dbReference type="EMBL" id="JACHEW010000009">
    <property type="protein sequence ID" value="MBB6016772.1"/>
    <property type="molecule type" value="Genomic_DNA"/>
</dbReference>
<proteinExistence type="predicted"/>
<evidence type="ECO:0000313" key="1">
    <source>
        <dbReference type="EMBL" id="MBB6016772.1"/>
    </source>
</evidence>
<name>A0ABR6NRU7_9DEIO</name>
<organism evidence="1 2">
    <name type="scientific">Deinococcus radiopugnans ATCC 19172</name>
    <dbReference type="NCBI Taxonomy" id="585398"/>
    <lineage>
        <taxon>Bacteria</taxon>
        <taxon>Thermotogati</taxon>
        <taxon>Deinococcota</taxon>
        <taxon>Deinococci</taxon>
        <taxon>Deinococcales</taxon>
        <taxon>Deinococcaceae</taxon>
        <taxon>Deinococcus</taxon>
    </lineage>
</organism>
<accession>A0ABR6NRU7</accession>
<reference evidence="1 2" key="1">
    <citation type="submission" date="2020-08" db="EMBL/GenBank/DDBJ databases">
        <title>Genomic Encyclopedia of Type Strains, Phase IV (KMG-IV): sequencing the most valuable type-strain genomes for metagenomic binning, comparative biology and taxonomic classification.</title>
        <authorList>
            <person name="Goeker M."/>
        </authorList>
    </citation>
    <scope>NUCLEOTIDE SEQUENCE [LARGE SCALE GENOMIC DNA]</scope>
    <source>
        <strain evidence="1 2">DSM 12027</strain>
    </source>
</reference>